<evidence type="ECO:0000259" key="7">
    <source>
        <dbReference type="Pfam" id="PF01915"/>
    </source>
</evidence>
<evidence type="ECO:0000256" key="5">
    <source>
        <dbReference type="SAM" id="SignalP"/>
    </source>
</evidence>
<dbReference type="OrthoDB" id="9803863at2"/>
<dbReference type="PRINTS" id="PR00133">
    <property type="entry name" value="GLHYDRLASE3"/>
</dbReference>
<dbReference type="InterPro" id="IPR036962">
    <property type="entry name" value="Glyco_hydro_3_N_sf"/>
</dbReference>
<dbReference type="GO" id="GO:0009251">
    <property type="term" value="P:glucan catabolic process"/>
    <property type="evidence" value="ECO:0007669"/>
    <property type="project" value="TreeGrafter"/>
</dbReference>
<comment type="similarity">
    <text evidence="1 3">Belongs to the glycosyl hydrolase 3 family.</text>
</comment>
<dbReference type="InterPro" id="IPR051915">
    <property type="entry name" value="Cellulose_Degrad_GH3"/>
</dbReference>
<feature type="domain" description="Glycoside hydrolase family 3 N-terminal" evidence="6">
    <location>
        <begin position="90"/>
        <end position="415"/>
    </location>
</feature>
<feature type="domain" description="ExoP galactose-binding-like" evidence="8">
    <location>
        <begin position="705"/>
        <end position="862"/>
    </location>
</feature>
<dbReference type="RefSeq" id="WP_101440432.1">
    <property type="nucleotide sequence ID" value="NZ_PJMY01000003.1"/>
</dbReference>
<dbReference type="EMBL" id="PJMY01000003">
    <property type="protein sequence ID" value="PKV97757.1"/>
    <property type="molecule type" value="Genomic_DNA"/>
</dbReference>
<dbReference type="InterPro" id="IPR036881">
    <property type="entry name" value="Glyco_hydro_3_C_sf"/>
</dbReference>
<feature type="region of interest" description="Disordered" evidence="4">
    <location>
        <begin position="672"/>
        <end position="696"/>
    </location>
</feature>
<organism evidence="9 10">
    <name type="scientific">Amycolatopsis echigonensis</name>
    <dbReference type="NCBI Taxonomy" id="2576905"/>
    <lineage>
        <taxon>Bacteria</taxon>
        <taxon>Bacillati</taxon>
        <taxon>Actinomycetota</taxon>
        <taxon>Actinomycetes</taxon>
        <taxon>Pseudonocardiales</taxon>
        <taxon>Pseudonocardiaceae</taxon>
        <taxon>Amycolatopsis</taxon>
    </lineage>
</organism>
<keyword evidence="10" id="KW-1185">Reference proteome</keyword>
<dbReference type="Pfam" id="PF01915">
    <property type="entry name" value="Glyco_hydro_3_C"/>
    <property type="match status" value="1"/>
</dbReference>
<dbReference type="AlphaFoldDB" id="A0A2N3WV62"/>
<dbReference type="PROSITE" id="PS00775">
    <property type="entry name" value="GLYCOSYL_HYDROL_F3"/>
    <property type="match status" value="1"/>
</dbReference>
<dbReference type="SUPFAM" id="SSF51445">
    <property type="entry name" value="(Trans)glycosidases"/>
    <property type="match status" value="1"/>
</dbReference>
<dbReference type="Proteomes" id="UP000233750">
    <property type="component" value="Unassembled WGS sequence"/>
</dbReference>
<comment type="caution">
    <text evidence="9">The sequence shown here is derived from an EMBL/GenBank/DDBJ whole genome shotgun (WGS) entry which is preliminary data.</text>
</comment>
<evidence type="ECO:0000313" key="9">
    <source>
        <dbReference type="EMBL" id="PKV97757.1"/>
    </source>
</evidence>
<dbReference type="Gene3D" id="3.40.50.1700">
    <property type="entry name" value="Glycoside hydrolase family 3 C-terminal domain"/>
    <property type="match status" value="1"/>
</dbReference>
<dbReference type="Gene3D" id="2.60.120.430">
    <property type="entry name" value="Galactose-binding lectin"/>
    <property type="match status" value="1"/>
</dbReference>
<keyword evidence="3" id="KW-0326">Glycosidase</keyword>
<dbReference type="InterPro" id="IPR001764">
    <property type="entry name" value="Glyco_hydro_3_N"/>
</dbReference>
<name>A0A2N3WV62_9PSEU</name>
<evidence type="ECO:0000259" key="8">
    <source>
        <dbReference type="Pfam" id="PF18559"/>
    </source>
</evidence>
<dbReference type="PANTHER" id="PTHR30620">
    <property type="entry name" value="PERIPLASMIC BETA-GLUCOSIDASE-RELATED"/>
    <property type="match status" value="1"/>
</dbReference>
<feature type="chain" id="PRO_5039010553" evidence="5">
    <location>
        <begin position="31"/>
        <end position="880"/>
    </location>
</feature>
<dbReference type="Pfam" id="PF00933">
    <property type="entry name" value="Glyco_hydro_3"/>
    <property type="match status" value="1"/>
</dbReference>
<gene>
    <name evidence="9" type="ORF">ATK30_8757</name>
</gene>
<dbReference type="InterPro" id="IPR002772">
    <property type="entry name" value="Glyco_hydro_3_C"/>
</dbReference>
<evidence type="ECO:0000256" key="2">
    <source>
        <dbReference type="ARBA" id="ARBA00022801"/>
    </source>
</evidence>
<evidence type="ECO:0000256" key="3">
    <source>
        <dbReference type="RuleBase" id="RU361161"/>
    </source>
</evidence>
<protein>
    <submittedName>
        <fullName evidence="9">Beta-glucosidase</fullName>
    </submittedName>
</protein>
<dbReference type="Pfam" id="PF18559">
    <property type="entry name" value="Exop_C"/>
    <property type="match status" value="1"/>
</dbReference>
<evidence type="ECO:0000256" key="1">
    <source>
        <dbReference type="ARBA" id="ARBA00005336"/>
    </source>
</evidence>
<dbReference type="SUPFAM" id="SSF52279">
    <property type="entry name" value="Beta-D-glucan exohydrolase, C-terminal domain"/>
    <property type="match status" value="1"/>
</dbReference>
<dbReference type="InterPro" id="IPR041443">
    <property type="entry name" value="Exop_C"/>
</dbReference>
<keyword evidence="5" id="KW-0732">Signal</keyword>
<feature type="domain" description="Glycoside hydrolase family 3 C-terminal" evidence="7">
    <location>
        <begin position="454"/>
        <end position="663"/>
    </location>
</feature>
<dbReference type="InterPro" id="IPR019800">
    <property type="entry name" value="Glyco_hydro_3_AS"/>
</dbReference>
<keyword evidence="2 3" id="KW-0378">Hydrolase</keyword>
<feature type="signal peptide" evidence="5">
    <location>
        <begin position="1"/>
        <end position="30"/>
    </location>
</feature>
<dbReference type="PANTHER" id="PTHR30620:SF77">
    <property type="entry name" value="LYSOSOMAL BETA GLUCOSIDASE-LIKE"/>
    <property type="match status" value="1"/>
</dbReference>
<dbReference type="GO" id="GO:0008422">
    <property type="term" value="F:beta-glucosidase activity"/>
    <property type="evidence" value="ECO:0007669"/>
    <property type="project" value="TreeGrafter"/>
</dbReference>
<reference evidence="9 10" key="1">
    <citation type="submission" date="2017-12" db="EMBL/GenBank/DDBJ databases">
        <title>Sequencing the genomes of 1000 Actinobacteria strains.</title>
        <authorList>
            <person name="Klenk H.-P."/>
        </authorList>
    </citation>
    <scope>NUCLEOTIDE SEQUENCE [LARGE SCALE GENOMIC DNA]</scope>
    <source>
        <strain evidence="9 10">DSM 45165</strain>
    </source>
</reference>
<evidence type="ECO:0000256" key="4">
    <source>
        <dbReference type="SAM" id="MobiDB-lite"/>
    </source>
</evidence>
<dbReference type="InterPro" id="IPR017853">
    <property type="entry name" value="GH"/>
</dbReference>
<sequence>MARPPRSPRARNRVALAALVLLGGLLPAHAAQAAPPRQPDIGRPALDHNGCARVENSLPTLSDWPKVDSAMPRNPVDERRIKQIVSGMSLEEKVGQMTQPEIAAITPAEVTQYSIGSVLNGGGSWPGGNKHASQQDWLKLADSYWDAARATRTKIPVIWGIDAVHGNNNVYGSTVFPQNIALGAAHDPCLVRDVENSTARQIRSTGQDWAFAPTLAVVQDDRWGRTYEGFSEDPRITRAYGYEAMNGLQAGARLRIGANGVIGTAKHFIGDGGTTNGQDQGVNASSEADMINIHGQGYYGALAAGAQTVMASFNSWTNPALGINEGKIHGSDKVLNQILKGKMGFDGLVVSDWNGIGQVTGCTNSSCPRAINAGIDVVMVPNDWKAFIANTVAQVRDGEIPMSRIDDAVTRILRVKMRAGLFEERKPSERRYAGSPDALTDKALAREAVRKSQTLLKNNGNVLPLARNAKVLVVGKSADSIQNQTGGWTLTWQGTGNTNADFPGATSILAGLKEDLGTANVTFDPAGTADPKGYDAVIAVIGETPYAEGVGDLQRKSLEAAKLYPEDLAVLDKVSGKGTPVVTVYVSGRPLYVNKELNRSDAFVAAWLPGTEGGGVADMLVRGKDHGGYRGKLSYSWPKSACQTPLNPWSPGYDPLFALGYGLASNQRTTVGKLDETEGPSRCGSTGGGGTATEDLPIYDRTDVAPYKSFIGSASNWGGTEIGPDGTASHPEINVVPADVNVQGDGLKATWTGTGAAQLYSQHPGGTDDLRGYLNADGALEFDVIVHSPPVNRTVVSLHCVYPCSSEVNATKLFGDLPAGQKSTVKIPLSCFASGLDFESIDTPFLVYTDGPFSASFANVRWSPGGAKDPDARKCSDLTG</sequence>
<accession>A0A2N3WV62</accession>
<proteinExistence type="inferred from homology"/>
<dbReference type="Gene3D" id="3.20.20.300">
    <property type="entry name" value="Glycoside hydrolase, family 3, N-terminal domain"/>
    <property type="match status" value="1"/>
</dbReference>
<evidence type="ECO:0000259" key="6">
    <source>
        <dbReference type="Pfam" id="PF00933"/>
    </source>
</evidence>
<evidence type="ECO:0000313" key="10">
    <source>
        <dbReference type="Proteomes" id="UP000233750"/>
    </source>
</evidence>